<evidence type="ECO:0000256" key="4">
    <source>
        <dbReference type="ARBA" id="ARBA00022692"/>
    </source>
</evidence>
<keyword evidence="6 7" id="KW-0472">Membrane</keyword>
<dbReference type="InterPro" id="IPR032808">
    <property type="entry name" value="DoxX"/>
</dbReference>
<dbReference type="EMBL" id="CP158375">
    <property type="protein sequence ID" value="XDO96155.1"/>
    <property type="molecule type" value="Genomic_DNA"/>
</dbReference>
<feature type="transmembrane region" description="Helical" evidence="7">
    <location>
        <begin position="15"/>
        <end position="33"/>
    </location>
</feature>
<proteinExistence type="inferred from homology"/>
<dbReference type="InterPro" id="IPR051907">
    <property type="entry name" value="DoxX-like_oxidoreductase"/>
</dbReference>
<dbReference type="PANTHER" id="PTHR33452">
    <property type="entry name" value="OXIDOREDUCTASE CATD-RELATED"/>
    <property type="match status" value="1"/>
</dbReference>
<evidence type="ECO:0000256" key="2">
    <source>
        <dbReference type="ARBA" id="ARBA00006679"/>
    </source>
</evidence>
<keyword evidence="3" id="KW-1003">Cell membrane</keyword>
<evidence type="ECO:0000256" key="1">
    <source>
        <dbReference type="ARBA" id="ARBA00004651"/>
    </source>
</evidence>
<dbReference type="Pfam" id="PF07681">
    <property type="entry name" value="DoxX"/>
    <property type="match status" value="1"/>
</dbReference>
<dbReference type="RefSeq" id="WP_369059009.1">
    <property type="nucleotide sequence ID" value="NZ_CP158375.1"/>
</dbReference>
<gene>
    <name evidence="8" type="ORF">ABOZ73_15420</name>
</gene>
<sequence length="140" mass="15301">MRWLFLDGLNCWDDAALLALRLVVGAFLIWGVWDNITSAEHMATFVAFLKKFGFAWPHLMAPLSVGVQLACGVAFVLGLLTRWAGLLCAANFIVAIVMVDHTVGVRGSFASACLVLIGLYLASHGAGRWALDDWLRPRLT</sequence>
<feature type="transmembrane region" description="Helical" evidence="7">
    <location>
        <begin position="54"/>
        <end position="77"/>
    </location>
</feature>
<reference evidence="8" key="1">
    <citation type="submission" date="2024-06" db="EMBL/GenBank/DDBJ databases">
        <title>Caulobacter inopinatus, sp. nov.</title>
        <authorList>
            <person name="Donachie S.P."/>
        </authorList>
    </citation>
    <scope>NUCLEOTIDE SEQUENCE</scope>
    <source>
        <strain evidence="8">73W</strain>
    </source>
</reference>
<evidence type="ECO:0000256" key="5">
    <source>
        <dbReference type="ARBA" id="ARBA00022989"/>
    </source>
</evidence>
<comment type="similarity">
    <text evidence="2">Belongs to the DoxX family.</text>
</comment>
<protein>
    <submittedName>
        <fullName evidence="8">DoxX family protein</fullName>
    </submittedName>
</protein>
<comment type="subcellular location">
    <subcellularLocation>
        <location evidence="1">Cell membrane</location>
        <topology evidence="1">Multi-pass membrane protein</topology>
    </subcellularLocation>
</comment>
<dbReference type="AlphaFoldDB" id="A0AB39KR12"/>
<evidence type="ECO:0000256" key="6">
    <source>
        <dbReference type="ARBA" id="ARBA00023136"/>
    </source>
</evidence>
<dbReference type="PANTHER" id="PTHR33452:SF1">
    <property type="entry name" value="INNER MEMBRANE PROTEIN YPHA-RELATED"/>
    <property type="match status" value="1"/>
</dbReference>
<name>A0AB39KR12_9CAUL</name>
<organism evidence="8">
    <name type="scientific">Caulobacter sp. 73W</name>
    <dbReference type="NCBI Taxonomy" id="3161137"/>
    <lineage>
        <taxon>Bacteria</taxon>
        <taxon>Pseudomonadati</taxon>
        <taxon>Pseudomonadota</taxon>
        <taxon>Alphaproteobacteria</taxon>
        <taxon>Caulobacterales</taxon>
        <taxon>Caulobacteraceae</taxon>
        <taxon>Caulobacter</taxon>
    </lineage>
</organism>
<keyword evidence="5 7" id="KW-1133">Transmembrane helix</keyword>
<evidence type="ECO:0000313" key="8">
    <source>
        <dbReference type="EMBL" id="XDO96155.1"/>
    </source>
</evidence>
<keyword evidence="4 7" id="KW-0812">Transmembrane</keyword>
<feature type="transmembrane region" description="Helical" evidence="7">
    <location>
        <begin position="83"/>
        <end position="99"/>
    </location>
</feature>
<evidence type="ECO:0000256" key="7">
    <source>
        <dbReference type="SAM" id="Phobius"/>
    </source>
</evidence>
<feature type="transmembrane region" description="Helical" evidence="7">
    <location>
        <begin position="111"/>
        <end position="131"/>
    </location>
</feature>
<accession>A0AB39KR12</accession>
<dbReference type="GO" id="GO:0005886">
    <property type="term" value="C:plasma membrane"/>
    <property type="evidence" value="ECO:0007669"/>
    <property type="project" value="UniProtKB-SubCell"/>
</dbReference>
<evidence type="ECO:0000256" key="3">
    <source>
        <dbReference type="ARBA" id="ARBA00022475"/>
    </source>
</evidence>